<evidence type="ECO:0000313" key="2">
    <source>
        <dbReference type="EMBL" id="KAA6356891.1"/>
    </source>
</evidence>
<accession>A0A5J4TH41</accession>
<reference evidence="2 3" key="1">
    <citation type="submission" date="2019-03" db="EMBL/GenBank/DDBJ databases">
        <title>Single cell metagenomics reveals metabolic interactions within the superorganism composed of flagellate Streblomastix strix and complex community of Bacteroidetes bacteria on its surface.</title>
        <authorList>
            <person name="Treitli S.C."/>
            <person name="Kolisko M."/>
            <person name="Husnik F."/>
            <person name="Keeling P."/>
            <person name="Hampl V."/>
        </authorList>
    </citation>
    <scope>NUCLEOTIDE SEQUENCE [LARGE SCALE GENOMIC DNA]</scope>
    <source>
        <strain evidence="2">ST1C</strain>
    </source>
</reference>
<dbReference type="InterPro" id="IPR016024">
    <property type="entry name" value="ARM-type_fold"/>
</dbReference>
<protein>
    <submittedName>
        <fullName evidence="2">Uncharacterized protein</fullName>
    </submittedName>
</protein>
<organism evidence="2 3">
    <name type="scientific">Streblomastix strix</name>
    <dbReference type="NCBI Taxonomy" id="222440"/>
    <lineage>
        <taxon>Eukaryota</taxon>
        <taxon>Metamonada</taxon>
        <taxon>Preaxostyla</taxon>
        <taxon>Oxymonadida</taxon>
        <taxon>Streblomastigidae</taxon>
        <taxon>Streblomastix</taxon>
    </lineage>
</organism>
<feature type="non-terminal residue" evidence="2">
    <location>
        <position position="1"/>
    </location>
</feature>
<dbReference type="AlphaFoldDB" id="A0A5J4TH41"/>
<dbReference type="OrthoDB" id="201709at2759"/>
<dbReference type="Proteomes" id="UP000324800">
    <property type="component" value="Unassembled WGS sequence"/>
</dbReference>
<sequence>IKKTRVAEEQSRLLEQQKNEAIEKTRVAEEQSRLLEQQKNEAIKKTRVTEEQSRLLEQQKNEAIKKTRVTEEQSRLLEQQKNEAIEKTRVAEEQSRLLEQQKNEAIEKTQFAENRVLQLQLLNNELQLPCSVLQQIAEDLKKPLEGTDDEKKELIEIQDNDCKLISRTFNEKKDDIGRTRVIQSGVIEGFNNVFENYELHSITQAYSLAFVNIINNSTDEVILLIYNKKPYPGLIHLLEHTNNDIVNDSISSIFLILQTGISTSSESDPHPHYESLQQCDGIKKIFALFQKNGSKFSRDRSALCIGFLLRTHRCNNIVMLKEIYSHIKSLLNDDNAQIKENANYTFISLSQNI</sequence>
<dbReference type="EMBL" id="SNRW01032245">
    <property type="protein sequence ID" value="KAA6356891.1"/>
    <property type="molecule type" value="Genomic_DNA"/>
</dbReference>
<proteinExistence type="predicted"/>
<dbReference type="Gene3D" id="1.25.10.10">
    <property type="entry name" value="Leucine-rich Repeat Variant"/>
    <property type="match status" value="1"/>
</dbReference>
<comment type="caution">
    <text evidence="2">The sequence shown here is derived from an EMBL/GenBank/DDBJ whole genome shotgun (WGS) entry which is preliminary data.</text>
</comment>
<evidence type="ECO:0000313" key="3">
    <source>
        <dbReference type="Proteomes" id="UP000324800"/>
    </source>
</evidence>
<keyword evidence="1" id="KW-0175">Coiled coil</keyword>
<dbReference type="SUPFAM" id="SSF48371">
    <property type="entry name" value="ARM repeat"/>
    <property type="match status" value="1"/>
</dbReference>
<feature type="non-terminal residue" evidence="2">
    <location>
        <position position="353"/>
    </location>
</feature>
<feature type="coiled-coil region" evidence="1">
    <location>
        <begin position="74"/>
        <end position="115"/>
    </location>
</feature>
<gene>
    <name evidence="2" type="ORF">EZS28_047582</name>
</gene>
<evidence type="ECO:0000256" key="1">
    <source>
        <dbReference type="SAM" id="Coils"/>
    </source>
</evidence>
<feature type="coiled-coil region" evidence="1">
    <location>
        <begin position="4"/>
        <end position="45"/>
    </location>
</feature>
<dbReference type="InterPro" id="IPR011989">
    <property type="entry name" value="ARM-like"/>
</dbReference>
<name>A0A5J4TH41_9EUKA</name>